<name>A0A1Y2CHK2_9FUNG</name>
<feature type="transmembrane region" description="Helical" evidence="2">
    <location>
        <begin position="79"/>
        <end position="99"/>
    </location>
</feature>
<protein>
    <submittedName>
        <fullName evidence="3">Uncharacterized protein</fullName>
    </submittedName>
</protein>
<feature type="transmembrane region" description="Helical" evidence="2">
    <location>
        <begin position="371"/>
        <end position="396"/>
    </location>
</feature>
<evidence type="ECO:0000256" key="1">
    <source>
        <dbReference type="SAM" id="MobiDB-lite"/>
    </source>
</evidence>
<evidence type="ECO:0000256" key="2">
    <source>
        <dbReference type="SAM" id="Phobius"/>
    </source>
</evidence>
<dbReference type="PANTHER" id="PTHR34391">
    <property type="entry name" value="UPF0658 GOLGI APPARATUS MEMBRANE PROTEIN C1952.10C-RELATED"/>
    <property type="match status" value="1"/>
</dbReference>
<evidence type="ECO:0000313" key="4">
    <source>
        <dbReference type="Proteomes" id="UP000193642"/>
    </source>
</evidence>
<gene>
    <name evidence="3" type="ORF">BCR33DRAFT_849204</name>
</gene>
<evidence type="ECO:0000313" key="3">
    <source>
        <dbReference type="EMBL" id="ORY46509.1"/>
    </source>
</evidence>
<reference evidence="3 4" key="1">
    <citation type="submission" date="2016-07" db="EMBL/GenBank/DDBJ databases">
        <title>Pervasive Adenine N6-methylation of Active Genes in Fungi.</title>
        <authorList>
            <consortium name="DOE Joint Genome Institute"/>
            <person name="Mondo S.J."/>
            <person name="Dannebaum R.O."/>
            <person name="Kuo R.C."/>
            <person name="Labutti K."/>
            <person name="Haridas S."/>
            <person name="Kuo A."/>
            <person name="Salamov A."/>
            <person name="Ahrendt S.R."/>
            <person name="Lipzen A."/>
            <person name="Sullivan W."/>
            <person name="Andreopoulos W.B."/>
            <person name="Clum A."/>
            <person name="Lindquist E."/>
            <person name="Daum C."/>
            <person name="Ramamoorthy G.K."/>
            <person name="Gryganskyi A."/>
            <person name="Culley D."/>
            <person name="Magnuson J.K."/>
            <person name="James T.Y."/>
            <person name="O'Malley M.A."/>
            <person name="Stajich J.E."/>
            <person name="Spatafora J.W."/>
            <person name="Visel A."/>
            <person name="Grigoriev I.V."/>
        </authorList>
    </citation>
    <scope>NUCLEOTIDE SEQUENCE [LARGE SCALE GENOMIC DNA]</scope>
    <source>
        <strain evidence="3 4">JEL800</strain>
    </source>
</reference>
<keyword evidence="2" id="KW-0472">Membrane</keyword>
<dbReference type="AlphaFoldDB" id="A0A1Y2CHK2"/>
<dbReference type="GO" id="GO:0005794">
    <property type="term" value="C:Golgi apparatus"/>
    <property type="evidence" value="ECO:0007669"/>
    <property type="project" value="TreeGrafter"/>
</dbReference>
<keyword evidence="4" id="KW-1185">Reference proteome</keyword>
<dbReference type="InterPro" id="IPR040410">
    <property type="entry name" value="UPF0658_Golgi"/>
</dbReference>
<feature type="region of interest" description="Disordered" evidence="1">
    <location>
        <begin position="431"/>
        <end position="453"/>
    </location>
</feature>
<dbReference type="PANTHER" id="PTHR34391:SF1">
    <property type="entry name" value="UPF0658 GOLGI APPARATUS MEMBRANE PROTEIN C1952.10C-RELATED"/>
    <property type="match status" value="1"/>
</dbReference>
<feature type="transmembrane region" description="Helical" evidence="2">
    <location>
        <begin position="307"/>
        <end position="327"/>
    </location>
</feature>
<accession>A0A1Y2CHK2</accession>
<feature type="transmembrane region" description="Helical" evidence="2">
    <location>
        <begin position="334"/>
        <end position="351"/>
    </location>
</feature>
<dbReference type="Proteomes" id="UP000193642">
    <property type="component" value="Unassembled WGS sequence"/>
</dbReference>
<proteinExistence type="predicted"/>
<dbReference type="OrthoDB" id="2448307at2759"/>
<sequence length="453" mass="49453">MFTYCCGNENSFASCVEMDLNNTQATLRRLDDSESSSGTIFRQATRPGTAGGFSTGGSASVKPVSLIGRLMGLSWWAKAAILWSLAQLIALVIAEGLVFSSSRDELNQLKAINSTNSYRGYLLLVNQTSTNVIGNAEAISIYQGLFLAAQAFQLYLALDSIITSSKIQLVATTGFNLAIFAYSCLQYTQSASLVNADAIGERNVGFLQQIPPPLGPFVFHRTATNEIVVIVLSLVFFLGWCFFATKLYNLFGWSVFKELGADVEVRKRLTVYHIYMLLLKWDVFFFVSFVVQYVLLVFGADNSTPKTVTIIFSPLGVLALLLLAYFAVTRESNFLMTLLLVGLSAGIGYLVDRLIDIWTVNDPGKYKSCKWSLTLFTALTLLVSLATFGVAVLNFLNFGKGLMQSLNAKRTPANTIDRSVEMNALATGETRSYGTSSVGATTQNGSGPNTLRR</sequence>
<keyword evidence="2" id="KW-1133">Transmembrane helix</keyword>
<organism evidence="3 4">
    <name type="scientific">Rhizoclosmatium globosum</name>
    <dbReference type="NCBI Taxonomy" id="329046"/>
    <lineage>
        <taxon>Eukaryota</taxon>
        <taxon>Fungi</taxon>
        <taxon>Fungi incertae sedis</taxon>
        <taxon>Chytridiomycota</taxon>
        <taxon>Chytridiomycota incertae sedis</taxon>
        <taxon>Chytridiomycetes</taxon>
        <taxon>Chytridiales</taxon>
        <taxon>Chytriomycetaceae</taxon>
        <taxon>Rhizoclosmatium</taxon>
    </lineage>
</organism>
<feature type="transmembrane region" description="Helical" evidence="2">
    <location>
        <begin position="227"/>
        <end position="251"/>
    </location>
</feature>
<feature type="transmembrane region" description="Helical" evidence="2">
    <location>
        <begin position="272"/>
        <end position="295"/>
    </location>
</feature>
<dbReference type="EMBL" id="MCGO01000016">
    <property type="protein sequence ID" value="ORY46509.1"/>
    <property type="molecule type" value="Genomic_DNA"/>
</dbReference>
<comment type="caution">
    <text evidence="3">The sequence shown here is derived from an EMBL/GenBank/DDBJ whole genome shotgun (WGS) entry which is preliminary data.</text>
</comment>
<keyword evidence="2" id="KW-0812">Transmembrane</keyword>